<evidence type="ECO:0000256" key="3">
    <source>
        <dbReference type="ARBA" id="ARBA00022989"/>
    </source>
</evidence>
<dbReference type="PANTHER" id="PTHR43847:SF1">
    <property type="entry name" value="BLL3993 PROTEIN"/>
    <property type="match status" value="1"/>
</dbReference>
<accession>A0ABZ2CLT6</accession>
<feature type="transmembrane region" description="Helical" evidence="5">
    <location>
        <begin position="69"/>
        <end position="88"/>
    </location>
</feature>
<gene>
    <name evidence="6" type="ORF">R4Z09_08270</name>
</gene>
<name>A0ABZ2CLT6_9BACI</name>
<keyword evidence="2 5" id="KW-0812">Transmembrane</keyword>
<evidence type="ECO:0000256" key="4">
    <source>
        <dbReference type="ARBA" id="ARBA00023136"/>
    </source>
</evidence>
<reference evidence="6 7" key="1">
    <citation type="submission" date="2023-10" db="EMBL/GenBank/DDBJ databases">
        <title>Niallia locisalis sp.nov. isolated from a salt pond sample.</title>
        <authorList>
            <person name="Li X.-J."/>
            <person name="Dong L."/>
        </authorList>
    </citation>
    <scope>NUCLEOTIDE SEQUENCE [LARGE SCALE GENOMIC DNA]</scope>
    <source>
        <strain evidence="6 7">DSM 29761</strain>
    </source>
</reference>
<dbReference type="InterPro" id="IPR052527">
    <property type="entry name" value="Metal_cation-efflux_comp"/>
</dbReference>
<evidence type="ECO:0000256" key="5">
    <source>
        <dbReference type="SAM" id="Phobius"/>
    </source>
</evidence>
<dbReference type="RefSeq" id="WP_338451851.1">
    <property type="nucleotide sequence ID" value="NZ_CP137640.1"/>
</dbReference>
<evidence type="ECO:0000256" key="1">
    <source>
        <dbReference type="ARBA" id="ARBA00004141"/>
    </source>
</evidence>
<sequence length="187" mass="22278">MSFYVFIILIILQRLCEVVVAKRNEKWMKKRGAIEFGQAHYRIIVFIHAMFFIILFLEVKAWQTELSPVWPLLLSLFILTQFLRIWSITSLGKYWNTKIIILSGAPIVEKGPYRFFKHPNYLVVALEFIIIPFMFQAYFTAFLFTVLNVMILFVRIQTEEKALYELTEYPISSWIKWRLGLKNPNKV</sequence>
<evidence type="ECO:0000313" key="7">
    <source>
        <dbReference type="Proteomes" id="UP001357223"/>
    </source>
</evidence>
<keyword evidence="7" id="KW-1185">Reference proteome</keyword>
<dbReference type="Gene3D" id="1.20.120.1630">
    <property type="match status" value="1"/>
</dbReference>
<keyword evidence="4 5" id="KW-0472">Membrane</keyword>
<evidence type="ECO:0000313" key="6">
    <source>
        <dbReference type="EMBL" id="WVX82957.1"/>
    </source>
</evidence>
<proteinExistence type="predicted"/>
<feature type="transmembrane region" description="Helical" evidence="5">
    <location>
        <begin position="40"/>
        <end position="57"/>
    </location>
</feature>
<organism evidence="6 7">
    <name type="scientific">Niallia oryzisoli</name>
    <dbReference type="NCBI Taxonomy" id="1737571"/>
    <lineage>
        <taxon>Bacteria</taxon>
        <taxon>Bacillati</taxon>
        <taxon>Bacillota</taxon>
        <taxon>Bacilli</taxon>
        <taxon>Bacillales</taxon>
        <taxon>Bacillaceae</taxon>
        <taxon>Niallia</taxon>
    </lineage>
</organism>
<protein>
    <submittedName>
        <fullName evidence="6">Isoprenylcysteine carboxylmethyltransferase family protein</fullName>
    </submittedName>
</protein>
<dbReference type="EMBL" id="CP137640">
    <property type="protein sequence ID" value="WVX82957.1"/>
    <property type="molecule type" value="Genomic_DNA"/>
</dbReference>
<keyword evidence="3 5" id="KW-1133">Transmembrane helix</keyword>
<dbReference type="Pfam" id="PF04140">
    <property type="entry name" value="ICMT"/>
    <property type="match status" value="1"/>
</dbReference>
<dbReference type="InterPro" id="IPR007269">
    <property type="entry name" value="ICMT_MeTrfase"/>
</dbReference>
<evidence type="ECO:0000256" key="2">
    <source>
        <dbReference type="ARBA" id="ARBA00022692"/>
    </source>
</evidence>
<comment type="subcellular location">
    <subcellularLocation>
        <location evidence="1">Membrane</location>
        <topology evidence="1">Multi-pass membrane protein</topology>
    </subcellularLocation>
</comment>
<feature type="transmembrane region" description="Helical" evidence="5">
    <location>
        <begin position="121"/>
        <end position="154"/>
    </location>
</feature>
<dbReference type="Proteomes" id="UP001357223">
    <property type="component" value="Chromosome"/>
</dbReference>
<dbReference type="PANTHER" id="PTHR43847">
    <property type="entry name" value="BLL3993 PROTEIN"/>
    <property type="match status" value="1"/>
</dbReference>